<protein>
    <submittedName>
        <fullName evidence="2">Uncharacterized protein</fullName>
    </submittedName>
</protein>
<feature type="transmembrane region" description="Helical" evidence="1">
    <location>
        <begin position="50"/>
        <end position="74"/>
    </location>
</feature>
<keyword evidence="1" id="KW-0472">Membrane</keyword>
<evidence type="ECO:0000256" key="1">
    <source>
        <dbReference type="SAM" id="Phobius"/>
    </source>
</evidence>
<organism evidence="2">
    <name type="scientific">Arundo donax</name>
    <name type="common">Giant reed</name>
    <name type="synonym">Donax arundinaceus</name>
    <dbReference type="NCBI Taxonomy" id="35708"/>
    <lineage>
        <taxon>Eukaryota</taxon>
        <taxon>Viridiplantae</taxon>
        <taxon>Streptophyta</taxon>
        <taxon>Embryophyta</taxon>
        <taxon>Tracheophyta</taxon>
        <taxon>Spermatophyta</taxon>
        <taxon>Magnoliopsida</taxon>
        <taxon>Liliopsida</taxon>
        <taxon>Poales</taxon>
        <taxon>Poaceae</taxon>
        <taxon>PACMAD clade</taxon>
        <taxon>Arundinoideae</taxon>
        <taxon>Arundineae</taxon>
        <taxon>Arundo</taxon>
    </lineage>
</organism>
<accession>A0A0A9D7V9</accession>
<dbReference type="AlphaFoldDB" id="A0A0A9D7V9"/>
<reference evidence="2" key="1">
    <citation type="submission" date="2014-09" db="EMBL/GenBank/DDBJ databases">
        <authorList>
            <person name="Magalhaes I.L.F."/>
            <person name="Oliveira U."/>
            <person name="Santos F.R."/>
            <person name="Vidigal T.H.D.A."/>
            <person name="Brescovit A.D."/>
            <person name="Santos A.J."/>
        </authorList>
    </citation>
    <scope>NUCLEOTIDE SEQUENCE</scope>
    <source>
        <tissue evidence="2">Shoot tissue taken approximately 20 cm above the soil surface</tissue>
    </source>
</reference>
<sequence length="80" mass="8755">MTYPQAKAKFPKVLSFVFLLLTIEIILLANRQQAIGRGQSCPSKALISSLALALTLSVVGISLLMDFAICRSYLLNSLLR</sequence>
<feature type="transmembrane region" description="Helical" evidence="1">
    <location>
        <begin position="12"/>
        <end position="29"/>
    </location>
</feature>
<reference evidence="2" key="2">
    <citation type="journal article" date="2015" name="Data Brief">
        <title>Shoot transcriptome of the giant reed, Arundo donax.</title>
        <authorList>
            <person name="Barrero R.A."/>
            <person name="Guerrero F.D."/>
            <person name="Moolhuijzen P."/>
            <person name="Goolsby J.A."/>
            <person name="Tidwell J."/>
            <person name="Bellgard S.E."/>
            <person name="Bellgard M.I."/>
        </authorList>
    </citation>
    <scope>NUCLEOTIDE SEQUENCE</scope>
    <source>
        <tissue evidence="2">Shoot tissue taken approximately 20 cm above the soil surface</tissue>
    </source>
</reference>
<name>A0A0A9D7V9_ARUDO</name>
<proteinExistence type="predicted"/>
<keyword evidence="1" id="KW-1133">Transmembrane helix</keyword>
<keyword evidence="1" id="KW-0812">Transmembrane</keyword>
<evidence type="ECO:0000313" key="2">
    <source>
        <dbReference type="EMBL" id="JAD83896.1"/>
    </source>
</evidence>
<dbReference type="EMBL" id="GBRH01213999">
    <property type="protein sequence ID" value="JAD83896.1"/>
    <property type="molecule type" value="Transcribed_RNA"/>
</dbReference>